<dbReference type="AlphaFoldDB" id="A0A2S4UP66"/>
<reference evidence="1 2" key="1">
    <citation type="submission" date="2017-12" db="EMBL/GenBank/DDBJ databases">
        <title>Gene loss provides genomic basis for host adaptation in cereal stripe rust fungi.</title>
        <authorList>
            <person name="Xia C."/>
        </authorList>
    </citation>
    <scope>NUCLEOTIDE SEQUENCE [LARGE SCALE GENOMIC DNA]</scope>
    <source>
        <strain evidence="1 2">93TX-2</strain>
    </source>
</reference>
<evidence type="ECO:0000313" key="1">
    <source>
        <dbReference type="EMBL" id="POV99098.1"/>
    </source>
</evidence>
<dbReference type="Proteomes" id="UP000238274">
    <property type="component" value="Unassembled WGS sequence"/>
</dbReference>
<dbReference type="VEuPathDB" id="FungiDB:PSHT_13668"/>
<evidence type="ECO:0000313" key="2">
    <source>
        <dbReference type="Proteomes" id="UP000238274"/>
    </source>
</evidence>
<protein>
    <submittedName>
        <fullName evidence="1">Uncharacterized protein</fullName>
    </submittedName>
</protein>
<proteinExistence type="predicted"/>
<sequence>MKSSYDAHNLPPALTTLQHSAGLENPPLIQSSLSRMGNQVLHLKILKLVVVQRAVEEVEAGSPYPKREIVLLRCKPCRSLYHLKKIVSLLLLQRQPDVATDA</sequence>
<name>A0A2S4UP66_9BASI</name>
<reference evidence="2" key="3">
    <citation type="journal article" date="2018" name="Mol. Plant Microbe Interact.">
        <title>Genome sequence resources for the wheat stripe rust pathogen (Puccinia striiformis f. sp. tritici) and the barley stripe rust pathogen (Puccinia striiformis f. sp. hordei).</title>
        <authorList>
            <person name="Xia C."/>
            <person name="Wang M."/>
            <person name="Yin C."/>
            <person name="Cornejo O.E."/>
            <person name="Hulbert S.H."/>
            <person name="Chen X."/>
        </authorList>
    </citation>
    <scope>NUCLEOTIDE SEQUENCE [LARGE SCALE GENOMIC DNA]</scope>
    <source>
        <strain evidence="2">93TX-2</strain>
    </source>
</reference>
<organism evidence="1 2">
    <name type="scientific">Puccinia striiformis</name>
    <dbReference type="NCBI Taxonomy" id="27350"/>
    <lineage>
        <taxon>Eukaryota</taxon>
        <taxon>Fungi</taxon>
        <taxon>Dikarya</taxon>
        <taxon>Basidiomycota</taxon>
        <taxon>Pucciniomycotina</taxon>
        <taxon>Pucciniomycetes</taxon>
        <taxon>Pucciniales</taxon>
        <taxon>Pucciniaceae</taxon>
        <taxon>Puccinia</taxon>
    </lineage>
</organism>
<accession>A0A2S4UP66</accession>
<reference evidence="2" key="2">
    <citation type="journal article" date="2018" name="BMC Genomics">
        <title>Genomic insights into host adaptation between the wheat stripe rust pathogen (Puccinia striiformis f. sp. tritici) and the barley stripe rust pathogen (Puccinia striiformis f. sp. hordei).</title>
        <authorList>
            <person name="Xia C."/>
            <person name="Wang M."/>
            <person name="Yin C."/>
            <person name="Cornejo O.E."/>
            <person name="Hulbert S.H."/>
            <person name="Chen X."/>
        </authorList>
    </citation>
    <scope>NUCLEOTIDE SEQUENCE [LARGE SCALE GENOMIC DNA]</scope>
    <source>
        <strain evidence="2">93TX-2</strain>
    </source>
</reference>
<keyword evidence="2" id="KW-1185">Reference proteome</keyword>
<dbReference type="EMBL" id="PKSM01000281">
    <property type="protein sequence ID" value="POV99098.1"/>
    <property type="molecule type" value="Genomic_DNA"/>
</dbReference>
<comment type="caution">
    <text evidence="1">The sequence shown here is derived from an EMBL/GenBank/DDBJ whole genome shotgun (WGS) entry which is preliminary data.</text>
</comment>
<gene>
    <name evidence="1" type="ORF">PSHT_13668</name>
</gene>